<dbReference type="AlphaFoldDB" id="A0A811RM57"/>
<protein>
    <recommendedName>
        <fullName evidence="1">FBD domain-containing protein</fullName>
    </recommendedName>
</protein>
<organism evidence="2 3">
    <name type="scientific">Miscanthus lutarioriparius</name>
    <dbReference type="NCBI Taxonomy" id="422564"/>
    <lineage>
        <taxon>Eukaryota</taxon>
        <taxon>Viridiplantae</taxon>
        <taxon>Streptophyta</taxon>
        <taxon>Embryophyta</taxon>
        <taxon>Tracheophyta</taxon>
        <taxon>Spermatophyta</taxon>
        <taxon>Magnoliopsida</taxon>
        <taxon>Liliopsida</taxon>
        <taxon>Poales</taxon>
        <taxon>Poaceae</taxon>
        <taxon>PACMAD clade</taxon>
        <taxon>Panicoideae</taxon>
        <taxon>Andropogonodae</taxon>
        <taxon>Andropogoneae</taxon>
        <taxon>Saccharinae</taxon>
        <taxon>Miscanthus</taxon>
    </lineage>
</organism>
<dbReference type="Pfam" id="PF08387">
    <property type="entry name" value="FBD"/>
    <property type="match status" value="1"/>
</dbReference>
<evidence type="ECO:0000313" key="2">
    <source>
        <dbReference type="EMBL" id="CAD6271099.1"/>
    </source>
</evidence>
<gene>
    <name evidence="2" type="ORF">NCGR_LOCUS54386</name>
</gene>
<evidence type="ECO:0000259" key="1">
    <source>
        <dbReference type="Pfam" id="PF08387"/>
    </source>
</evidence>
<proteinExistence type="predicted"/>
<feature type="domain" description="FBD" evidence="1">
    <location>
        <begin position="22"/>
        <end position="65"/>
    </location>
</feature>
<dbReference type="InterPro" id="IPR006566">
    <property type="entry name" value="FBD"/>
</dbReference>
<dbReference type="OrthoDB" id="10462670at2759"/>
<accession>A0A811RM57</accession>
<evidence type="ECO:0000313" key="3">
    <source>
        <dbReference type="Proteomes" id="UP000604825"/>
    </source>
</evidence>
<dbReference type="Proteomes" id="UP000604825">
    <property type="component" value="Unassembled WGS sequence"/>
</dbReference>
<dbReference type="EMBL" id="CAJGYO010000016">
    <property type="protein sequence ID" value="CAD6271099.1"/>
    <property type="molecule type" value="Genomic_DNA"/>
</dbReference>
<sequence length="114" mass="12370">MPTTSETPDSIHEDDLRFWEHRGPCECLESHLETVMLHGSLVEGHGAGFIRYVVREGKALKTIAIVCSDEKASGFRESAVGGSGEIVLCVATLHWSFQAAIDLSLDDPFGVVKA</sequence>
<name>A0A811RM57_9POAL</name>
<keyword evidence="3" id="KW-1185">Reference proteome</keyword>
<reference evidence="2" key="1">
    <citation type="submission" date="2020-10" db="EMBL/GenBank/DDBJ databases">
        <authorList>
            <person name="Han B."/>
            <person name="Lu T."/>
            <person name="Zhao Q."/>
            <person name="Huang X."/>
            <person name="Zhao Y."/>
        </authorList>
    </citation>
    <scope>NUCLEOTIDE SEQUENCE</scope>
</reference>
<comment type="caution">
    <text evidence="2">The sequence shown here is derived from an EMBL/GenBank/DDBJ whole genome shotgun (WGS) entry which is preliminary data.</text>
</comment>